<evidence type="ECO:0000313" key="2">
    <source>
        <dbReference type="Proteomes" id="UP000276133"/>
    </source>
</evidence>
<gene>
    <name evidence="1" type="ORF">BpHYR1_006157</name>
</gene>
<sequence length="62" mass="7013">MHKSAREKECSHSLSHSLVSLEFNIISSNFSTSLISKLVLKFIPFILKLVPKLWKISNALNS</sequence>
<name>A0A3M7RAI2_BRAPC</name>
<protein>
    <submittedName>
        <fullName evidence="1">Uncharacterized protein</fullName>
    </submittedName>
</protein>
<reference evidence="1 2" key="1">
    <citation type="journal article" date="2018" name="Sci. Rep.">
        <title>Genomic signatures of local adaptation to the degree of environmental predictability in rotifers.</title>
        <authorList>
            <person name="Franch-Gras L."/>
            <person name="Hahn C."/>
            <person name="Garcia-Roger E.M."/>
            <person name="Carmona M.J."/>
            <person name="Serra M."/>
            <person name="Gomez A."/>
        </authorList>
    </citation>
    <scope>NUCLEOTIDE SEQUENCE [LARGE SCALE GENOMIC DNA]</scope>
    <source>
        <strain evidence="1">HYR1</strain>
    </source>
</reference>
<dbReference type="EMBL" id="REGN01003826">
    <property type="protein sequence ID" value="RNA20537.1"/>
    <property type="molecule type" value="Genomic_DNA"/>
</dbReference>
<accession>A0A3M7RAI2</accession>
<organism evidence="1 2">
    <name type="scientific">Brachionus plicatilis</name>
    <name type="common">Marine rotifer</name>
    <name type="synonym">Brachionus muelleri</name>
    <dbReference type="NCBI Taxonomy" id="10195"/>
    <lineage>
        <taxon>Eukaryota</taxon>
        <taxon>Metazoa</taxon>
        <taxon>Spiralia</taxon>
        <taxon>Gnathifera</taxon>
        <taxon>Rotifera</taxon>
        <taxon>Eurotatoria</taxon>
        <taxon>Monogononta</taxon>
        <taxon>Pseudotrocha</taxon>
        <taxon>Ploima</taxon>
        <taxon>Brachionidae</taxon>
        <taxon>Brachionus</taxon>
    </lineage>
</organism>
<keyword evidence="2" id="KW-1185">Reference proteome</keyword>
<proteinExistence type="predicted"/>
<dbReference type="AlphaFoldDB" id="A0A3M7RAI2"/>
<evidence type="ECO:0000313" key="1">
    <source>
        <dbReference type="EMBL" id="RNA20537.1"/>
    </source>
</evidence>
<comment type="caution">
    <text evidence="1">The sequence shown here is derived from an EMBL/GenBank/DDBJ whole genome shotgun (WGS) entry which is preliminary data.</text>
</comment>
<dbReference type="Proteomes" id="UP000276133">
    <property type="component" value="Unassembled WGS sequence"/>
</dbReference>